<evidence type="ECO:0000313" key="8">
    <source>
        <dbReference type="EMBL" id="MBH5385856.1"/>
    </source>
</evidence>
<dbReference type="SUPFAM" id="SSF56925">
    <property type="entry name" value="OMPA-like"/>
    <property type="match status" value="1"/>
</dbReference>
<dbReference type="InterPro" id="IPR051692">
    <property type="entry name" value="OMP-like"/>
</dbReference>
<organism evidence="8 9">
    <name type="scientific">Bradyrhizobium diversitatis</name>
    <dbReference type="NCBI Taxonomy" id="2755406"/>
    <lineage>
        <taxon>Bacteria</taxon>
        <taxon>Pseudomonadati</taxon>
        <taxon>Pseudomonadota</taxon>
        <taxon>Alphaproteobacteria</taxon>
        <taxon>Hyphomicrobiales</taxon>
        <taxon>Nitrobacteraceae</taxon>
        <taxon>Bradyrhizobium</taxon>
    </lineage>
</organism>
<proteinExistence type="inferred from homology"/>
<feature type="signal peptide" evidence="6">
    <location>
        <begin position="1"/>
        <end position="25"/>
    </location>
</feature>
<keyword evidence="3" id="KW-0472">Membrane</keyword>
<evidence type="ECO:0000256" key="4">
    <source>
        <dbReference type="ARBA" id="ARBA00023237"/>
    </source>
</evidence>
<feature type="domain" description="Outer membrane protein beta-barrel" evidence="7">
    <location>
        <begin position="40"/>
        <end position="243"/>
    </location>
</feature>
<protein>
    <submittedName>
        <fullName evidence="8">Porin family protein</fullName>
    </submittedName>
</protein>
<sequence length="243" mass="25430">MIARFGVTLAAVVIGSAMGAGHVAAADLRLPFSPPPQAQAASAALLSWAGPYFGVQAGYLSGRSEVSFPTTGEFHFVDPKGATVGATAGFSAQWGRIVAGIEGDVNFVDARATIDTGFAPTPAVTQLQSAVNWNSHLRGRIGYAFDRTLLFASGGLAIAGVESKAFDNASGTVANWSDTRIGWSIGAGAEFRFARPASLRLEYLYDNFGSKTLGAQTVGATAFGERGSRLDTHTVRAGVYWRF</sequence>
<comment type="subcellular location">
    <subcellularLocation>
        <location evidence="1">Cell outer membrane</location>
    </subcellularLocation>
</comment>
<dbReference type="Pfam" id="PF13505">
    <property type="entry name" value="OMP_b-brl"/>
    <property type="match status" value="1"/>
</dbReference>
<gene>
    <name evidence="8" type="ORF">H1B27_06100</name>
</gene>
<evidence type="ECO:0000256" key="6">
    <source>
        <dbReference type="SAM" id="SignalP"/>
    </source>
</evidence>
<name>A0ABS0NXX7_9BRAD</name>
<evidence type="ECO:0000256" key="1">
    <source>
        <dbReference type="ARBA" id="ARBA00004442"/>
    </source>
</evidence>
<accession>A0ABS0NXX7</accession>
<keyword evidence="2 6" id="KW-0732">Signal</keyword>
<dbReference type="PANTHER" id="PTHR34001">
    <property type="entry name" value="BLL7405 PROTEIN"/>
    <property type="match status" value="1"/>
</dbReference>
<evidence type="ECO:0000259" key="7">
    <source>
        <dbReference type="Pfam" id="PF13505"/>
    </source>
</evidence>
<dbReference type="InterPro" id="IPR027385">
    <property type="entry name" value="Beta-barrel_OMP"/>
</dbReference>
<comment type="similarity">
    <text evidence="5">Belongs to the Omp25/RopB family.</text>
</comment>
<dbReference type="Proteomes" id="UP001194539">
    <property type="component" value="Unassembled WGS sequence"/>
</dbReference>
<dbReference type="EMBL" id="JACEGD010000005">
    <property type="protein sequence ID" value="MBH5385856.1"/>
    <property type="molecule type" value="Genomic_DNA"/>
</dbReference>
<dbReference type="InterPro" id="IPR011250">
    <property type="entry name" value="OMP/PagP_B-barrel"/>
</dbReference>
<comment type="caution">
    <text evidence="8">The sequence shown here is derived from an EMBL/GenBank/DDBJ whole genome shotgun (WGS) entry which is preliminary data.</text>
</comment>
<feature type="chain" id="PRO_5045047633" evidence="6">
    <location>
        <begin position="26"/>
        <end position="243"/>
    </location>
</feature>
<evidence type="ECO:0000256" key="5">
    <source>
        <dbReference type="ARBA" id="ARBA00038306"/>
    </source>
</evidence>
<dbReference type="Gene3D" id="2.40.160.20">
    <property type="match status" value="1"/>
</dbReference>
<evidence type="ECO:0000256" key="3">
    <source>
        <dbReference type="ARBA" id="ARBA00023136"/>
    </source>
</evidence>
<evidence type="ECO:0000313" key="9">
    <source>
        <dbReference type="Proteomes" id="UP001194539"/>
    </source>
</evidence>
<reference evidence="8 9" key="1">
    <citation type="submission" date="2020-07" db="EMBL/GenBank/DDBJ databases">
        <title>Bradyrhizobium diversity isolated from nodules of indigenous legumes of Western Australia.</title>
        <authorList>
            <person name="Klepa M.S."/>
        </authorList>
    </citation>
    <scope>NUCLEOTIDE SEQUENCE [LARGE SCALE GENOMIC DNA]</scope>
    <source>
        <strain evidence="8 9">CNPSo 4019</strain>
    </source>
</reference>
<keyword evidence="4" id="KW-0998">Cell outer membrane</keyword>
<dbReference type="RefSeq" id="WP_197965357.1">
    <property type="nucleotide sequence ID" value="NZ_JACEGD010000005.1"/>
</dbReference>
<dbReference type="PANTHER" id="PTHR34001:SF3">
    <property type="entry name" value="BLL7405 PROTEIN"/>
    <property type="match status" value="1"/>
</dbReference>
<keyword evidence="9" id="KW-1185">Reference proteome</keyword>
<evidence type="ECO:0000256" key="2">
    <source>
        <dbReference type="ARBA" id="ARBA00022729"/>
    </source>
</evidence>